<dbReference type="PANTHER" id="PTHR43798:SF33">
    <property type="entry name" value="HYDROLASE, PUTATIVE (AFU_ORTHOLOGUE AFUA_2G14860)-RELATED"/>
    <property type="match status" value="1"/>
</dbReference>
<dbReference type="RefSeq" id="WP_257528845.1">
    <property type="nucleotide sequence ID" value="NZ_JANKAS010000001.1"/>
</dbReference>
<dbReference type="InterPro" id="IPR029058">
    <property type="entry name" value="AB_hydrolase_fold"/>
</dbReference>
<dbReference type="EMBL" id="JANKAS010000001">
    <property type="protein sequence ID" value="MCR1897438.1"/>
    <property type="molecule type" value="Genomic_DNA"/>
</dbReference>
<dbReference type="PANTHER" id="PTHR43798">
    <property type="entry name" value="MONOACYLGLYCEROL LIPASE"/>
    <property type="match status" value="1"/>
</dbReference>
<dbReference type="GO" id="GO:0047372">
    <property type="term" value="F:monoacylglycerol lipase activity"/>
    <property type="evidence" value="ECO:0007669"/>
    <property type="project" value="TreeGrafter"/>
</dbReference>
<keyword evidence="2" id="KW-0378">Hydrolase</keyword>
<evidence type="ECO:0000313" key="3">
    <source>
        <dbReference type="Proteomes" id="UP001205748"/>
    </source>
</evidence>
<accession>A0AAE3L310</accession>
<dbReference type="SUPFAM" id="SSF53474">
    <property type="entry name" value="alpha/beta-Hydrolases"/>
    <property type="match status" value="1"/>
</dbReference>
<dbReference type="Proteomes" id="UP001205748">
    <property type="component" value="Unassembled WGS sequence"/>
</dbReference>
<proteinExistence type="predicted"/>
<sequence length="302" mass="34125">MNIIKRETPKLGKFISEEGREDFILAYNEAMAILPPPQKRFDIKTKYGSVRVYYFVTVENKNEEPIMLLNGRSASTPMWESNLEGLMVERPIYSIDLLGEPGMSIQQQPIIDSRDQAEWLREVIAKLDLQRVHLVGVSIGGWMAMNLVRFYPERIASISLLEPFQVFAPMSLKLIAMSIPFTIPVIPKVIREKMLSVISGGAEADDSVPVAKLIESGMRNYKVKLPYPQSFSIEELQAIELPILALMGEKSTVHNSKKAVENGKNYVKNIEIESWENASHAINGEFSSEVNARILEFVKNHS</sequence>
<dbReference type="InterPro" id="IPR000073">
    <property type="entry name" value="AB_hydrolase_1"/>
</dbReference>
<dbReference type="InterPro" id="IPR050266">
    <property type="entry name" value="AB_hydrolase_sf"/>
</dbReference>
<keyword evidence="3" id="KW-1185">Reference proteome</keyword>
<feature type="domain" description="AB hydrolase-1" evidence="1">
    <location>
        <begin position="65"/>
        <end position="167"/>
    </location>
</feature>
<name>A0AAE3L310_9FIRM</name>
<gene>
    <name evidence="2" type="ORF">NSA47_00345</name>
</gene>
<organism evidence="2 3">
    <name type="scientific">Irregularibacter muris</name>
    <dbReference type="NCBI Taxonomy" id="1796619"/>
    <lineage>
        <taxon>Bacteria</taxon>
        <taxon>Bacillati</taxon>
        <taxon>Bacillota</taxon>
        <taxon>Clostridia</taxon>
        <taxon>Eubacteriales</taxon>
        <taxon>Eubacteriaceae</taxon>
        <taxon>Irregularibacter</taxon>
    </lineage>
</organism>
<protein>
    <submittedName>
        <fullName evidence="2">Alpha/beta hydrolase</fullName>
    </submittedName>
</protein>
<dbReference type="Gene3D" id="3.40.50.1820">
    <property type="entry name" value="alpha/beta hydrolase"/>
    <property type="match status" value="1"/>
</dbReference>
<dbReference type="GO" id="GO:0046464">
    <property type="term" value="P:acylglycerol catabolic process"/>
    <property type="evidence" value="ECO:0007669"/>
    <property type="project" value="TreeGrafter"/>
</dbReference>
<evidence type="ECO:0000259" key="1">
    <source>
        <dbReference type="Pfam" id="PF00561"/>
    </source>
</evidence>
<dbReference type="AlphaFoldDB" id="A0AAE3L310"/>
<evidence type="ECO:0000313" key="2">
    <source>
        <dbReference type="EMBL" id="MCR1897438.1"/>
    </source>
</evidence>
<reference evidence="2" key="1">
    <citation type="submission" date="2022-07" db="EMBL/GenBank/DDBJ databases">
        <title>Enhanced cultured diversity of the mouse gut microbiota enables custom-made synthetic communities.</title>
        <authorList>
            <person name="Afrizal A."/>
        </authorList>
    </citation>
    <scope>NUCLEOTIDE SEQUENCE</scope>
    <source>
        <strain evidence="2">DSM 28593</strain>
    </source>
</reference>
<dbReference type="Pfam" id="PF00561">
    <property type="entry name" value="Abhydrolase_1"/>
    <property type="match status" value="1"/>
</dbReference>
<dbReference type="GO" id="GO:0016020">
    <property type="term" value="C:membrane"/>
    <property type="evidence" value="ECO:0007669"/>
    <property type="project" value="TreeGrafter"/>
</dbReference>
<comment type="caution">
    <text evidence="2">The sequence shown here is derived from an EMBL/GenBank/DDBJ whole genome shotgun (WGS) entry which is preliminary data.</text>
</comment>